<proteinExistence type="inferred from homology"/>
<dbReference type="InterPro" id="IPR017853">
    <property type="entry name" value="GH"/>
</dbReference>
<dbReference type="Gene3D" id="1.20.120.670">
    <property type="entry name" value="N-acetyl-b-d-glucoasminidase"/>
    <property type="match status" value="1"/>
</dbReference>
<organism evidence="5 6">
    <name type="scientific">Latilactobacillus fuchuensis DSM 14340 = JCM 11249</name>
    <dbReference type="NCBI Taxonomy" id="1423747"/>
    <lineage>
        <taxon>Bacteria</taxon>
        <taxon>Bacillati</taxon>
        <taxon>Bacillota</taxon>
        <taxon>Bacilli</taxon>
        <taxon>Lactobacillales</taxon>
        <taxon>Lactobacillaceae</taxon>
        <taxon>Latilactobacillus</taxon>
    </lineage>
</organism>
<dbReference type="Pfam" id="PF00728">
    <property type="entry name" value="Glyco_hydro_20"/>
    <property type="match status" value="1"/>
</dbReference>
<dbReference type="InterPro" id="IPR038901">
    <property type="entry name" value="HEXDC-like"/>
</dbReference>
<evidence type="ECO:0000313" key="5">
    <source>
        <dbReference type="EMBL" id="KRL61571.1"/>
    </source>
</evidence>
<reference evidence="5 6" key="1">
    <citation type="journal article" date="2015" name="Genome Announc.">
        <title>Expanding the biotechnology potential of lactobacilli through comparative genomics of 213 strains and associated genera.</title>
        <authorList>
            <person name="Sun Z."/>
            <person name="Harris H.M."/>
            <person name="McCann A."/>
            <person name="Guo C."/>
            <person name="Argimon S."/>
            <person name="Zhang W."/>
            <person name="Yang X."/>
            <person name="Jeffery I.B."/>
            <person name="Cooney J.C."/>
            <person name="Kagawa T.F."/>
            <person name="Liu W."/>
            <person name="Song Y."/>
            <person name="Salvetti E."/>
            <person name="Wrobel A."/>
            <person name="Rasinkangas P."/>
            <person name="Parkhill J."/>
            <person name="Rea M.C."/>
            <person name="O'Sullivan O."/>
            <person name="Ritari J."/>
            <person name="Douillard F.P."/>
            <person name="Paul Ross R."/>
            <person name="Yang R."/>
            <person name="Briner A.E."/>
            <person name="Felis G.E."/>
            <person name="de Vos W.M."/>
            <person name="Barrangou R."/>
            <person name="Klaenhammer T.R."/>
            <person name="Caufield P.W."/>
            <person name="Cui Y."/>
            <person name="Zhang H."/>
            <person name="O'Toole P.W."/>
        </authorList>
    </citation>
    <scope>NUCLEOTIDE SEQUENCE [LARGE SCALE GENOMIC DNA]</scope>
    <source>
        <strain evidence="5 6">DSM 14340</strain>
    </source>
</reference>
<gene>
    <name evidence="5" type="ORF">FC69_GL000618</name>
</gene>
<accession>A0A0R1S5I7</accession>
<dbReference type="GO" id="GO:0005975">
    <property type="term" value="P:carbohydrate metabolic process"/>
    <property type="evidence" value="ECO:0007669"/>
    <property type="project" value="InterPro"/>
</dbReference>
<evidence type="ECO:0000259" key="4">
    <source>
        <dbReference type="Pfam" id="PF18088"/>
    </source>
</evidence>
<name>A0A0R1S5I7_9LACO</name>
<dbReference type="eggNOG" id="COG3525">
    <property type="taxonomic scope" value="Bacteria"/>
</dbReference>
<evidence type="ECO:0000256" key="2">
    <source>
        <dbReference type="ARBA" id="ARBA00022801"/>
    </source>
</evidence>
<evidence type="ECO:0000256" key="1">
    <source>
        <dbReference type="ARBA" id="ARBA00006285"/>
    </source>
</evidence>
<feature type="domain" description="Glycoside Hydrolase 20C C-terminal" evidence="4">
    <location>
        <begin position="419"/>
        <end position="595"/>
    </location>
</feature>
<dbReference type="PATRIC" id="fig|1423747.3.peg.631"/>
<keyword evidence="2" id="KW-0378">Hydrolase</keyword>
<dbReference type="InterPro" id="IPR041063">
    <property type="entry name" value="Glyco_H_20C_C"/>
</dbReference>
<sequence length="614" mass="68956">MIKLQGLTTEQRLAAEALISDNGDAQQLTVDCQQGAPGICLTRTGNTGTIIFGTQSNLMHAVALYSGLVKEEHDFEIKQATHFDSLIAMLDVARNGVPTVEMLKTYIRKIASMGYTELWLYLEDLFEVPEEPYFGQGRGRYSQADLHTVAVYGEQFGVTVVPAIQTLAHMHNALKWDAHHAVRDTNDTLLVDAPATKTFIQHLLQAATAPFLTNKIHIGMDEAYQLGRGGYLDQNGFTDQQTLILNQLKMVVEVTESLGLDPYMWSDLWFTFASPKHEMYDPDVHFSPEFKAQLPKVGQVYWDYYHEDQATYLDRFKQHFELSDNVVFAGGIWTWSELAPNQSKMLATVEAGLSAAKKANVRQVIATMWFDDGAEVPISAAWYGLQAFAAYQYHDDVTQATIDQDFELIHNESPVFYKDLEQFDNFTGGINVDSDNVSKIVLYEDLLLQRYEFNLKSIDLVDQWQALAAKMGAAKLTAANQLNAQYYQILAQTLIAKTNALKAVTGLRTGGIQAGTMAIEQIKLFQQALRQLSKVSRQIWHQQRRGNGYEVIDLRLGAQMTRADTVIWRITEWQAGRDALLELQAPVLQMDKKSNGLVGHALYQEIVSAGDISF</sequence>
<dbReference type="Pfam" id="PF18088">
    <property type="entry name" value="Glyco_H_20C_C"/>
    <property type="match status" value="1"/>
</dbReference>
<comment type="similarity">
    <text evidence="1">Belongs to the glycosyl hydrolase 20 family.</text>
</comment>
<protein>
    <submittedName>
        <fullName evidence="5">Uncharacterized protein</fullName>
    </submittedName>
</protein>
<dbReference type="STRING" id="1423747.FC69_GL000618"/>
<dbReference type="AlphaFoldDB" id="A0A0R1S5I7"/>
<dbReference type="SUPFAM" id="SSF51445">
    <property type="entry name" value="(Trans)glycosidases"/>
    <property type="match status" value="1"/>
</dbReference>
<evidence type="ECO:0000259" key="3">
    <source>
        <dbReference type="Pfam" id="PF00728"/>
    </source>
</evidence>
<dbReference type="OrthoDB" id="383771at2"/>
<evidence type="ECO:0000313" key="6">
    <source>
        <dbReference type="Proteomes" id="UP000051264"/>
    </source>
</evidence>
<dbReference type="PANTHER" id="PTHR21040:SF8">
    <property type="entry name" value="BCDNA.GH04120"/>
    <property type="match status" value="1"/>
</dbReference>
<dbReference type="PANTHER" id="PTHR21040">
    <property type="entry name" value="BCDNA.GH04120"/>
    <property type="match status" value="1"/>
</dbReference>
<dbReference type="Gene3D" id="3.20.20.80">
    <property type="entry name" value="Glycosidases"/>
    <property type="match status" value="1"/>
</dbReference>
<dbReference type="RefSeq" id="WP_056950102.1">
    <property type="nucleotide sequence ID" value="NZ_AZEX01000016.1"/>
</dbReference>
<feature type="domain" description="Glycoside hydrolase family 20 catalytic" evidence="3">
    <location>
        <begin position="136"/>
        <end position="271"/>
    </location>
</feature>
<dbReference type="Proteomes" id="UP000051264">
    <property type="component" value="Unassembled WGS sequence"/>
</dbReference>
<dbReference type="CDD" id="cd06565">
    <property type="entry name" value="GH20_GcnA-like"/>
    <property type="match status" value="1"/>
</dbReference>
<dbReference type="InterPro" id="IPR015883">
    <property type="entry name" value="Glyco_hydro_20_cat"/>
</dbReference>
<comment type="caution">
    <text evidence="5">The sequence shown here is derived from an EMBL/GenBank/DDBJ whole genome shotgun (WGS) entry which is preliminary data.</text>
</comment>
<dbReference type="GO" id="GO:0004563">
    <property type="term" value="F:beta-N-acetylhexosaminidase activity"/>
    <property type="evidence" value="ECO:0007669"/>
    <property type="project" value="UniProtKB-ARBA"/>
</dbReference>
<dbReference type="EMBL" id="AZEX01000016">
    <property type="protein sequence ID" value="KRL61571.1"/>
    <property type="molecule type" value="Genomic_DNA"/>
</dbReference>